<keyword evidence="3" id="KW-1185">Reference proteome</keyword>
<gene>
    <name evidence="2" type="ORF">SAMN02982989_5565</name>
</gene>
<dbReference type="SUPFAM" id="SSF55729">
    <property type="entry name" value="Acyl-CoA N-acyltransferases (Nat)"/>
    <property type="match status" value="1"/>
</dbReference>
<proteinExistence type="predicted"/>
<dbReference type="RefSeq" id="WP_085420958.1">
    <property type="nucleotide sequence ID" value="NZ_FXAF01000003.1"/>
</dbReference>
<dbReference type="Gene3D" id="3.40.630.90">
    <property type="match status" value="1"/>
</dbReference>
<dbReference type="InterPro" id="IPR052729">
    <property type="entry name" value="Acyl/Acetyltrans_Enzymes"/>
</dbReference>
<dbReference type="GO" id="GO:0016747">
    <property type="term" value="F:acyltransferase activity, transferring groups other than amino-acyl groups"/>
    <property type="evidence" value="ECO:0007669"/>
    <property type="project" value="InterPro"/>
</dbReference>
<dbReference type="AlphaFoldDB" id="A0A1X7DLV4"/>
<dbReference type="InterPro" id="IPR000182">
    <property type="entry name" value="GNAT_dom"/>
</dbReference>
<dbReference type="PANTHER" id="PTHR47237">
    <property type="entry name" value="SLL0310 PROTEIN"/>
    <property type="match status" value="1"/>
</dbReference>
<protein>
    <submittedName>
        <fullName evidence="2">Acetyltransferase (GNAT) domain-containing protein</fullName>
    </submittedName>
</protein>
<organism evidence="2 3">
    <name type="scientific">Xaviernesmea oryzae</name>
    <dbReference type="NCBI Taxonomy" id="464029"/>
    <lineage>
        <taxon>Bacteria</taxon>
        <taxon>Pseudomonadati</taxon>
        <taxon>Pseudomonadota</taxon>
        <taxon>Alphaproteobacteria</taxon>
        <taxon>Hyphomicrobiales</taxon>
        <taxon>Rhizobiaceae</taxon>
        <taxon>Rhizobium/Agrobacterium group</taxon>
        <taxon>Xaviernesmea</taxon>
    </lineage>
</organism>
<sequence>MTGLPLVRPLTFSEVETLVGWARVEGWNPGLADASVFHAADPEGFIGCFVDGEMAAGISAVRYGSDFGFIGLYIAHPDFRGKGYGRKVWDAGMVYLEGRTIGLDGVPEQQANYRSMGFEPAYETYRWSGSFAADAADGVIGITPDLVPLVIDYDRKFFPPERDAFLAEWLKPPRYAKAIVEEGEVRGYAVCRECHDGYKVGPLFAEDINRAVLLLRASAAAAGGETLHIDVPAPQAEFSAHLSGLGFSKGFTTARMYRGTAPTVQIPGIFGVTTLELG</sequence>
<dbReference type="Pfam" id="PF00583">
    <property type="entry name" value="Acetyltransf_1"/>
    <property type="match status" value="1"/>
</dbReference>
<dbReference type="OrthoDB" id="20916at2"/>
<dbReference type="PROSITE" id="PS51186">
    <property type="entry name" value="GNAT"/>
    <property type="match status" value="1"/>
</dbReference>
<reference evidence="3" key="1">
    <citation type="submission" date="2017-04" db="EMBL/GenBank/DDBJ databases">
        <authorList>
            <person name="Varghese N."/>
            <person name="Submissions S."/>
        </authorList>
    </citation>
    <scope>NUCLEOTIDE SEQUENCE [LARGE SCALE GENOMIC DNA]</scope>
    <source>
        <strain evidence="3">B4P</strain>
    </source>
</reference>
<dbReference type="PANTHER" id="PTHR47237:SF1">
    <property type="entry name" value="SLL0310 PROTEIN"/>
    <property type="match status" value="1"/>
</dbReference>
<feature type="domain" description="N-acetyltransferase" evidence="1">
    <location>
        <begin position="5"/>
        <end position="134"/>
    </location>
</feature>
<evidence type="ECO:0000313" key="3">
    <source>
        <dbReference type="Proteomes" id="UP000192903"/>
    </source>
</evidence>
<accession>A0A1X7DLV4</accession>
<dbReference type="Pfam" id="PF18014">
    <property type="entry name" value="Acetyltransf_18"/>
    <property type="match status" value="1"/>
</dbReference>
<evidence type="ECO:0000313" key="2">
    <source>
        <dbReference type="EMBL" id="SMF17789.1"/>
    </source>
</evidence>
<dbReference type="CDD" id="cd04301">
    <property type="entry name" value="NAT_SF"/>
    <property type="match status" value="1"/>
</dbReference>
<keyword evidence="2" id="KW-0808">Transferase</keyword>
<dbReference type="InterPro" id="IPR016181">
    <property type="entry name" value="Acyl_CoA_acyltransferase"/>
</dbReference>
<evidence type="ECO:0000259" key="1">
    <source>
        <dbReference type="PROSITE" id="PS51186"/>
    </source>
</evidence>
<dbReference type="Gene3D" id="3.40.630.30">
    <property type="match status" value="1"/>
</dbReference>
<dbReference type="InterPro" id="IPR041496">
    <property type="entry name" value="YitH/HolE_GNAT"/>
</dbReference>
<dbReference type="STRING" id="464029.SAMN02982989_5565"/>
<dbReference type="EMBL" id="FXAF01000003">
    <property type="protein sequence ID" value="SMF17789.1"/>
    <property type="molecule type" value="Genomic_DNA"/>
</dbReference>
<dbReference type="Proteomes" id="UP000192903">
    <property type="component" value="Unassembled WGS sequence"/>
</dbReference>
<name>A0A1X7DLV4_9HYPH</name>